<dbReference type="AlphaFoldDB" id="A0A0C2D632"/>
<dbReference type="PRINTS" id="PR00412">
    <property type="entry name" value="EPOXHYDRLASE"/>
</dbReference>
<comment type="caution">
    <text evidence="2">The sequence shown here is derived from an EMBL/GenBank/DDBJ whole genome shotgun (WGS) entry which is preliminary data.</text>
</comment>
<dbReference type="PANTHER" id="PTHR43139:SF52">
    <property type="entry name" value="SI:DKEY-122A22.2"/>
    <property type="match status" value="1"/>
</dbReference>
<dbReference type="PRINTS" id="PR00111">
    <property type="entry name" value="ABHYDROLASE"/>
</dbReference>
<dbReference type="InterPro" id="IPR000073">
    <property type="entry name" value="AB_hydrolase_1"/>
</dbReference>
<proteinExistence type="predicted"/>
<organism evidence="2 3">
    <name type="scientific">Enhygromyxa salina</name>
    <dbReference type="NCBI Taxonomy" id="215803"/>
    <lineage>
        <taxon>Bacteria</taxon>
        <taxon>Pseudomonadati</taxon>
        <taxon>Myxococcota</taxon>
        <taxon>Polyangia</taxon>
        <taxon>Nannocystales</taxon>
        <taxon>Nannocystaceae</taxon>
        <taxon>Enhygromyxa</taxon>
    </lineage>
</organism>
<evidence type="ECO:0000259" key="1">
    <source>
        <dbReference type="Pfam" id="PF00561"/>
    </source>
</evidence>
<evidence type="ECO:0000313" key="3">
    <source>
        <dbReference type="Proteomes" id="UP000031599"/>
    </source>
</evidence>
<dbReference type="InterPro" id="IPR000639">
    <property type="entry name" value="Epox_hydrolase-like"/>
</dbReference>
<dbReference type="PANTHER" id="PTHR43139">
    <property type="entry name" value="SI:DKEY-122A22.2"/>
    <property type="match status" value="1"/>
</dbReference>
<name>A0A0C2D632_9BACT</name>
<accession>A0A0C2D632</accession>
<keyword evidence="2" id="KW-0378">Hydrolase</keyword>
<dbReference type="GO" id="GO:0016787">
    <property type="term" value="F:hydrolase activity"/>
    <property type="evidence" value="ECO:0007669"/>
    <property type="project" value="UniProtKB-KW"/>
</dbReference>
<feature type="domain" description="AB hydrolase-1" evidence="1">
    <location>
        <begin position="92"/>
        <end position="327"/>
    </location>
</feature>
<dbReference type="EMBL" id="JMCC02000010">
    <property type="protein sequence ID" value="KIG18621.1"/>
    <property type="molecule type" value="Genomic_DNA"/>
</dbReference>
<dbReference type="Pfam" id="PF00561">
    <property type="entry name" value="Abhydrolase_1"/>
    <property type="match status" value="1"/>
</dbReference>
<dbReference type="SUPFAM" id="SSF53474">
    <property type="entry name" value="alpha/beta-Hydrolases"/>
    <property type="match status" value="1"/>
</dbReference>
<sequence length="340" mass="37875">MEIRFDLASMGMVSATNRLRRMLQPSLLRTPVRPGALLMQSAATMLELAGSFNVVRLGERGLNHKLERKGIRSQSVQLGDANVRYFEGGEGPPVVLLHGFGASAVWQWHEQIAPLARNHRVIVPDLLWFGGSWSKRRDFSVDYQLEVVTALLDHLGIAEASFVGISYGGIIAHEFAAMHPERVRKLAILDSPGRSYTANDHAQMLERFAVEDVGALLVPRTPEDVQTLLEVGYHKPPKTPRWVHGQVLRAMYGEFREEKVQLLSSLLGELGGLRARPGKVRHETLLIWGEHDLVFPLEIGRRLQADMGGRARLRVVAGAGHAPNLEHGGLVARWLVDFLR</sequence>
<dbReference type="InterPro" id="IPR029058">
    <property type="entry name" value="AB_hydrolase_fold"/>
</dbReference>
<evidence type="ECO:0000313" key="2">
    <source>
        <dbReference type="EMBL" id="KIG18621.1"/>
    </source>
</evidence>
<gene>
    <name evidence="2" type="ORF">DB30_00306</name>
</gene>
<dbReference type="Proteomes" id="UP000031599">
    <property type="component" value="Unassembled WGS sequence"/>
</dbReference>
<protein>
    <submittedName>
        <fullName evidence="2">Beta-ketoadipate enol-lactone hydrolase</fullName>
    </submittedName>
</protein>
<dbReference type="Gene3D" id="3.40.50.1820">
    <property type="entry name" value="alpha/beta hydrolase"/>
    <property type="match status" value="1"/>
</dbReference>
<reference evidence="2 3" key="1">
    <citation type="submission" date="2014-12" db="EMBL/GenBank/DDBJ databases">
        <title>Genome assembly of Enhygromyxa salina DSM 15201.</title>
        <authorList>
            <person name="Sharma G."/>
            <person name="Subramanian S."/>
        </authorList>
    </citation>
    <scope>NUCLEOTIDE SEQUENCE [LARGE SCALE GENOMIC DNA]</scope>
    <source>
        <strain evidence="2 3">DSM 15201</strain>
    </source>
</reference>
<dbReference type="InterPro" id="IPR052370">
    <property type="entry name" value="Meta-cleavage_hydrolase"/>
</dbReference>